<dbReference type="Gene3D" id="3.30.710.10">
    <property type="entry name" value="Potassium Channel Kv1.1, Chain A"/>
    <property type="match status" value="1"/>
</dbReference>
<proteinExistence type="predicted"/>
<dbReference type="OrthoDB" id="1022638at2759"/>
<dbReference type="Proteomes" id="UP000756132">
    <property type="component" value="Chromosome 7"/>
</dbReference>
<dbReference type="AlphaFoldDB" id="A0A9Q8PC34"/>
<evidence type="ECO:0000313" key="3">
    <source>
        <dbReference type="Proteomes" id="UP000756132"/>
    </source>
</evidence>
<accession>A0A9Q8PC34</accession>
<sequence length="120" mass="13611">MADKRAAKRKRCDTDISCIYSGKTITIRVGAENDDVEVEELSCHKPLLEEGSPFFRAALDKQWREGQNVEIGLPEDEPDMVAAYISWLYDGEIDPPSSFDAEEDITYPYLAKLYVFGEKV</sequence>
<protein>
    <recommendedName>
        <fullName evidence="1">BTB domain-containing protein</fullName>
    </recommendedName>
</protein>
<gene>
    <name evidence="2" type="ORF">CLAFUR5_10195</name>
</gene>
<dbReference type="InterPro" id="IPR011333">
    <property type="entry name" value="SKP1/BTB/POZ_sf"/>
</dbReference>
<dbReference type="SUPFAM" id="SSF54695">
    <property type="entry name" value="POZ domain"/>
    <property type="match status" value="1"/>
</dbReference>
<dbReference type="RefSeq" id="XP_047764076.1">
    <property type="nucleotide sequence ID" value="XM_047909343.1"/>
</dbReference>
<keyword evidence="3" id="KW-1185">Reference proteome</keyword>
<dbReference type="InterPro" id="IPR000210">
    <property type="entry name" value="BTB/POZ_dom"/>
</dbReference>
<feature type="domain" description="BTB" evidence="1">
    <location>
        <begin position="23"/>
        <end position="97"/>
    </location>
</feature>
<dbReference type="GeneID" id="71990073"/>
<dbReference type="EMBL" id="CP090169">
    <property type="protein sequence ID" value="UJO19710.1"/>
    <property type="molecule type" value="Genomic_DNA"/>
</dbReference>
<dbReference type="PROSITE" id="PS50097">
    <property type="entry name" value="BTB"/>
    <property type="match status" value="1"/>
</dbReference>
<dbReference type="PANTHER" id="PTHR47843:SF2">
    <property type="entry name" value="BTB DOMAIN-CONTAINING PROTEIN"/>
    <property type="match status" value="1"/>
</dbReference>
<evidence type="ECO:0000259" key="1">
    <source>
        <dbReference type="PROSITE" id="PS50097"/>
    </source>
</evidence>
<name>A0A9Q8PC34_PASFU</name>
<dbReference type="Pfam" id="PF00651">
    <property type="entry name" value="BTB"/>
    <property type="match status" value="1"/>
</dbReference>
<dbReference type="KEGG" id="ffu:CLAFUR5_10195"/>
<dbReference type="PANTHER" id="PTHR47843">
    <property type="entry name" value="BTB DOMAIN-CONTAINING PROTEIN-RELATED"/>
    <property type="match status" value="1"/>
</dbReference>
<reference evidence="2" key="2">
    <citation type="journal article" date="2022" name="Microb. Genom.">
        <title>A chromosome-scale genome assembly of the tomato pathogen Cladosporium fulvum reveals a compartmentalized genome architecture and the presence of a dispensable chromosome.</title>
        <authorList>
            <person name="Zaccaron A.Z."/>
            <person name="Chen L.H."/>
            <person name="Samaras A."/>
            <person name="Stergiopoulos I."/>
        </authorList>
    </citation>
    <scope>NUCLEOTIDE SEQUENCE</scope>
    <source>
        <strain evidence="2">Race5_Kim</strain>
    </source>
</reference>
<organism evidence="2 3">
    <name type="scientific">Passalora fulva</name>
    <name type="common">Tomato leaf mold</name>
    <name type="synonym">Cladosporium fulvum</name>
    <dbReference type="NCBI Taxonomy" id="5499"/>
    <lineage>
        <taxon>Eukaryota</taxon>
        <taxon>Fungi</taxon>
        <taxon>Dikarya</taxon>
        <taxon>Ascomycota</taxon>
        <taxon>Pezizomycotina</taxon>
        <taxon>Dothideomycetes</taxon>
        <taxon>Dothideomycetidae</taxon>
        <taxon>Mycosphaerellales</taxon>
        <taxon>Mycosphaerellaceae</taxon>
        <taxon>Fulvia</taxon>
    </lineage>
</organism>
<dbReference type="CDD" id="cd18186">
    <property type="entry name" value="BTB_POZ_ZBTB_KLHL-like"/>
    <property type="match status" value="1"/>
</dbReference>
<reference evidence="2" key="1">
    <citation type="submission" date="2021-12" db="EMBL/GenBank/DDBJ databases">
        <authorList>
            <person name="Zaccaron A."/>
            <person name="Stergiopoulos I."/>
        </authorList>
    </citation>
    <scope>NUCLEOTIDE SEQUENCE</scope>
    <source>
        <strain evidence="2">Race5_Kim</strain>
    </source>
</reference>
<evidence type="ECO:0000313" key="2">
    <source>
        <dbReference type="EMBL" id="UJO19710.1"/>
    </source>
</evidence>